<evidence type="ECO:0000313" key="2">
    <source>
        <dbReference type="EMBL" id="KAG8458420.1"/>
    </source>
</evidence>
<proteinExistence type="predicted"/>
<dbReference type="GO" id="GO:0010508">
    <property type="term" value="P:positive regulation of autophagy"/>
    <property type="evidence" value="ECO:0007669"/>
    <property type="project" value="TreeGrafter"/>
</dbReference>
<keyword evidence="3" id="KW-1185">Reference proteome</keyword>
<dbReference type="GO" id="GO:1990130">
    <property type="term" value="C:GATOR1 complex"/>
    <property type="evidence" value="ECO:0007669"/>
    <property type="project" value="TreeGrafter"/>
</dbReference>
<evidence type="ECO:0000313" key="3">
    <source>
        <dbReference type="Proteomes" id="UP000751190"/>
    </source>
</evidence>
<comment type="caution">
    <text evidence="2">The sequence shown here is derived from an EMBL/GenBank/DDBJ whole genome shotgun (WGS) entry which is preliminary data.</text>
</comment>
<gene>
    <name evidence="2" type="ORF">KFE25_004561</name>
</gene>
<dbReference type="PANTHER" id="PTHR13153:SF5">
    <property type="entry name" value="GATOR COMPLEX PROTEIN NPRL3"/>
    <property type="match status" value="1"/>
</dbReference>
<dbReference type="GO" id="GO:0034198">
    <property type="term" value="P:cellular response to amino acid starvation"/>
    <property type="evidence" value="ECO:0007669"/>
    <property type="project" value="TreeGrafter"/>
</dbReference>
<feature type="compositionally biased region" description="Gly residues" evidence="1">
    <location>
        <begin position="368"/>
        <end position="389"/>
    </location>
</feature>
<evidence type="ECO:0000256" key="1">
    <source>
        <dbReference type="SAM" id="MobiDB-lite"/>
    </source>
</evidence>
<feature type="compositionally biased region" description="Pro residues" evidence="1">
    <location>
        <begin position="51"/>
        <end position="63"/>
    </location>
</feature>
<feature type="region of interest" description="Disordered" evidence="1">
    <location>
        <begin position="270"/>
        <end position="290"/>
    </location>
</feature>
<feature type="region of interest" description="Disordered" evidence="1">
    <location>
        <begin position="652"/>
        <end position="692"/>
    </location>
</feature>
<dbReference type="EMBL" id="JAGTXO010000052">
    <property type="protein sequence ID" value="KAG8458420.1"/>
    <property type="molecule type" value="Genomic_DNA"/>
</dbReference>
<feature type="region of interest" description="Disordered" evidence="1">
    <location>
        <begin position="560"/>
        <end position="589"/>
    </location>
</feature>
<accession>A0A8J6C5T2</accession>
<sequence length="1113" mass="106021">MAVRGGEFDAKVPIIFASAQPSRAPVGAQPIAVLLVTGGSGPNTIALRYPPAEPAAHRPPPADPSARAAAGSTVPPPADPYAGGGQLPGASLGGPNDPFGPGAGSRTLAAGEPYAGGWAHTPTLPGGAAGVGSGGVGMAGATDALDGGMSRARTLDDFAPRTLAAMLAPMGALCGRTFDVTLGDLSFIGYPVHLEGEDGGGGGGGGGGGNGGGGGGGAASSGGGAAGGGKAAGAGARVGDAARADGVGALEGGGGGADGSGGSCAADGAAANGARGGGVGPRTSSASKPARELQRFNVVFVTDARAARADGGALRRACARAAQSLSMAVAYEQAQHARRAAGGAAWLDGAAGADGWDGGHDAEAHGWGAAGAAGAAGGGGGGGTSSRGWGGDDEGEESEAGCPPCDEGYIESELRKLREHVAAATASAAANVAATAAAAAVTAAANAGAAPGGGGAACAEAACASSVATSPSDNLGKGGKGGKGNGSGCCPAAVHAAPPPNGPAGGASASGALAPAAGAAARAPAPCAPAPCMPQSVVGGFGGGGCSAAEQADAVVRSAAPDATTGARAHDGAPGGGGDARGAPPAVAPRVPPAALLPAYGRVDPRSLGACLAQALAVLQGGCAAVGCRVHLNGRTAVWLRPPSPARAARARRAPLGARAPRRPVGHGCSGTAAGAAGRADADAGEDEEGALSADARHMRELAEEAATEALALLLDLDDVDGDDGDDAMPSACNAVGGSATGAGRAAASAGGAGACAGLAAGGARNGGGTPSANGGGAARGGGHGGGGRADALGALRAAVRSLAPAAQAAARLPLRPAPLDARTGRELLVRPYHALLPLWDGGRLLHALPADASHAVRALAAACSPLRALSELGESLGIAEPEVLAAAAHLARWRLARLICPITRHSVLVLAAPSAAEAAAADAATAAAATAADVPTGARVRSAFEHDALLGADVASVLGRAPLPLGAHLDALPPGADRHARFVSRVLELARQGALLELVPFALLLAPPHAPPRALGEYGAGALVGRGGAACGGDGSVSGAELGASQQWLFAHLCRVAPLLDGSHRPAELLWRAHGLSWRELDAVLSTYAPNHVVVTHRLVALDVLAADGPGC</sequence>
<feature type="region of interest" description="Disordered" evidence="1">
    <location>
        <begin position="199"/>
        <end position="230"/>
    </location>
</feature>
<protein>
    <submittedName>
        <fullName evidence="2">Uncharacterized protein</fullName>
    </submittedName>
</protein>
<dbReference type="GO" id="GO:1904262">
    <property type="term" value="P:negative regulation of TORC1 signaling"/>
    <property type="evidence" value="ECO:0007669"/>
    <property type="project" value="TreeGrafter"/>
</dbReference>
<reference evidence="2" key="1">
    <citation type="submission" date="2021-05" db="EMBL/GenBank/DDBJ databases">
        <title>The genome of the haptophyte Pavlova lutheri (Diacronema luteri, Pavlovales) - a model for lipid biosynthesis in eukaryotic algae.</title>
        <authorList>
            <person name="Hulatt C.J."/>
            <person name="Posewitz M.C."/>
        </authorList>
    </citation>
    <scope>NUCLEOTIDE SEQUENCE</scope>
    <source>
        <strain evidence="2">NIVA-4/92</strain>
    </source>
</reference>
<dbReference type="InterPro" id="IPR005365">
    <property type="entry name" value="Npr3"/>
</dbReference>
<dbReference type="Proteomes" id="UP000751190">
    <property type="component" value="Unassembled WGS sequence"/>
</dbReference>
<feature type="region of interest" description="Disordered" evidence="1">
    <location>
        <begin position="46"/>
        <end position="108"/>
    </location>
</feature>
<dbReference type="GO" id="GO:0038202">
    <property type="term" value="P:TORC1 signaling"/>
    <property type="evidence" value="ECO:0007669"/>
    <property type="project" value="TreeGrafter"/>
</dbReference>
<dbReference type="AlphaFoldDB" id="A0A8J6C5T2"/>
<feature type="region of interest" description="Disordered" evidence="1">
    <location>
        <begin position="358"/>
        <end position="405"/>
    </location>
</feature>
<dbReference type="PANTHER" id="PTHR13153">
    <property type="entry name" value="CGTHBA PROTEIN -14 GENE PROTEIN"/>
    <property type="match status" value="1"/>
</dbReference>
<organism evidence="2 3">
    <name type="scientific">Diacronema lutheri</name>
    <name type="common">Unicellular marine alga</name>
    <name type="synonym">Monochrysis lutheri</name>
    <dbReference type="NCBI Taxonomy" id="2081491"/>
    <lineage>
        <taxon>Eukaryota</taxon>
        <taxon>Haptista</taxon>
        <taxon>Haptophyta</taxon>
        <taxon>Pavlovophyceae</taxon>
        <taxon>Pavlovales</taxon>
        <taxon>Pavlovaceae</taxon>
        <taxon>Diacronema</taxon>
    </lineage>
</organism>
<name>A0A8J6C5T2_DIALT</name>
<dbReference type="OrthoDB" id="18648at2759"/>